<dbReference type="GO" id="GO:0016491">
    <property type="term" value="F:oxidoreductase activity"/>
    <property type="evidence" value="ECO:0007669"/>
    <property type="project" value="InterPro"/>
</dbReference>
<dbReference type="RefSeq" id="WP_235052235.1">
    <property type="nucleotide sequence ID" value="NZ_JAKFHA010000005.1"/>
</dbReference>
<name>A0AA41PY61_9ACTN</name>
<dbReference type="AlphaFoldDB" id="A0AA41PY61"/>
<dbReference type="CDD" id="cd08276">
    <property type="entry name" value="MDR7"/>
    <property type="match status" value="1"/>
</dbReference>
<evidence type="ECO:0000313" key="3">
    <source>
        <dbReference type="Proteomes" id="UP001165378"/>
    </source>
</evidence>
<proteinExistence type="predicted"/>
<reference evidence="2" key="1">
    <citation type="submission" date="2022-01" db="EMBL/GenBank/DDBJ databases">
        <title>Genome-Based Taxonomic Classification of the Phylum Actinobacteria.</title>
        <authorList>
            <person name="Gao Y."/>
        </authorList>
    </citation>
    <scope>NUCLEOTIDE SEQUENCE</scope>
    <source>
        <strain evidence="2">KLBMP 8922</strain>
    </source>
</reference>
<evidence type="ECO:0000313" key="2">
    <source>
        <dbReference type="EMBL" id="MCF2528079.1"/>
    </source>
</evidence>
<dbReference type="SUPFAM" id="SSF50129">
    <property type="entry name" value="GroES-like"/>
    <property type="match status" value="1"/>
</dbReference>
<dbReference type="InterPro" id="IPR020843">
    <property type="entry name" value="ER"/>
</dbReference>
<dbReference type="Gene3D" id="3.40.50.720">
    <property type="entry name" value="NAD(P)-binding Rossmann-like Domain"/>
    <property type="match status" value="1"/>
</dbReference>
<gene>
    <name evidence="2" type="ORF">LZ495_12715</name>
</gene>
<sequence length="341" mass="35282">MQSYHLVRNADGTAELTLREREIPTAGPGQVLVRMRANSVGFRDALVQAGDYPLPVLDDVVAGCEGAGEVVAIGAGVTRAKPGDRVALTVFPDWIDGPFRFEYAAQLGGTRDGVLAEYAVVSEQAVVPVPEYLSYEEAAALPLTAVTAWNALTGGRRILPGETVLVLGSGGVALAALQFAVVSGAQVVATTSSGAKAARLRELGAHHVVDRTEHPDWATAVRDLTGGRGADLVVDVAGTVADSLRAAALGGEIAYVGYGVGGTGAAAPVDARTLFDSGVRIRGVAVGSRAQFDEVLRAMKVHRMRPVLDPKGFAFADAAAAFAHHRSGAAFGKVVITHDTP</sequence>
<dbReference type="EMBL" id="JAKFHA010000005">
    <property type="protein sequence ID" value="MCF2528079.1"/>
    <property type="molecule type" value="Genomic_DNA"/>
</dbReference>
<comment type="caution">
    <text evidence="2">The sequence shown here is derived from an EMBL/GenBank/DDBJ whole genome shotgun (WGS) entry which is preliminary data.</text>
</comment>
<protein>
    <submittedName>
        <fullName evidence="2">NAD(P)-dependent alcohol dehydrogenase</fullName>
    </submittedName>
</protein>
<evidence type="ECO:0000259" key="1">
    <source>
        <dbReference type="SMART" id="SM00829"/>
    </source>
</evidence>
<dbReference type="Proteomes" id="UP001165378">
    <property type="component" value="Unassembled WGS sequence"/>
</dbReference>
<dbReference type="PANTHER" id="PTHR45033:SF2">
    <property type="entry name" value="ZINC-TYPE ALCOHOL DEHYDROGENASE-LIKE PROTEIN C1773.06C"/>
    <property type="match status" value="1"/>
</dbReference>
<dbReference type="Pfam" id="PF08240">
    <property type="entry name" value="ADH_N"/>
    <property type="match status" value="1"/>
</dbReference>
<accession>A0AA41PY61</accession>
<organism evidence="2 3">
    <name type="scientific">Yinghuangia soli</name>
    <dbReference type="NCBI Taxonomy" id="2908204"/>
    <lineage>
        <taxon>Bacteria</taxon>
        <taxon>Bacillati</taxon>
        <taxon>Actinomycetota</taxon>
        <taxon>Actinomycetes</taxon>
        <taxon>Kitasatosporales</taxon>
        <taxon>Streptomycetaceae</taxon>
        <taxon>Yinghuangia</taxon>
    </lineage>
</organism>
<dbReference type="PANTHER" id="PTHR45033">
    <property type="match status" value="1"/>
</dbReference>
<feature type="domain" description="Enoyl reductase (ER)" evidence="1">
    <location>
        <begin position="12"/>
        <end position="336"/>
    </location>
</feature>
<dbReference type="InterPro" id="IPR052711">
    <property type="entry name" value="Zinc_ADH-like"/>
</dbReference>
<dbReference type="SUPFAM" id="SSF51735">
    <property type="entry name" value="NAD(P)-binding Rossmann-fold domains"/>
    <property type="match status" value="1"/>
</dbReference>
<dbReference type="InterPro" id="IPR011032">
    <property type="entry name" value="GroES-like_sf"/>
</dbReference>
<keyword evidence="3" id="KW-1185">Reference proteome</keyword>
<dbReference type="InterPro" id="IPR036291">
    <property type="entry name" value="NAD(P)-bd_dom_sf"/>
</dbReference>
<dbReference type="Gene3D" id="3.90.180.10">
    <property type="entry name" value="Medium-chain alcohol dehydrogenases, catalytic domain"/>
    <property type="match status" value="1"/>
</dbReference>
<dbReference type="InterPro" id="IPR013154">
    <property type="entry name" value="ADH-like_N"/>
</dbReference>
<dbReference type="SMART" id="SM00829">
    <property type="entry name" value="PKS_ER"/>
    <property type="match status" value="1"/>
</dbReference>
<dbReference type="Pfam" id="PF00107">
    <property type="entry name" value="ADH_zinc_N"/>
    <property type="match status" value="1"/>
</dbReference>
<dbReference type="InterPro" id="IPR013149">
    <property type="entry name" value="ADH-like_C"/>
</dbReference>